<gene>
    <name evidence="1" type="ORF">LCGC14_2173110</name>
</gene>
<protein>
    <submittedName>
        <fullName evidence="1">Uncharacterized protein</fullName>
    </submittedName>
</protein>
<dbReference type="Gene3D" id="3.30.420.280">
    <property type="match status" value="1"/>
</dbReference>
<organism evidence="1">
    <name type="scientific">marine sediment metagenome</name>
    <dbReference type="NCBI Taxonomy" id="412755"/>
    <lineage>
        <taxon>unclassified sequences</taxon>
        <taxon>metagenomes</taxon>
        <taxon>ecological metagenomes</taxon>
    </lineage>
</organism>
<evidence type="ECO:0000313" key="1">
    <source>
        <dbReference type="EMBL" id="KKL63636.1"/>
    </source>
</evidence>
<proteinExistence type="predicted"/>
<dbReference type="AlphaFoldDB" id="A0A0F9EBL9"/>
<dbReference type="EMBL" id="LAZR01028097">
    <property type="protein sequence ID" value="KKL63636.1"/>
    <property type="molecule type" value="Genomic_DNA"/>
</dbReference>
<reference evidence="1" key="1">
    <citation type="journal article" date="2015" name="Nature">
        <title>Complex archaea that bridge the gap between prokaryotes and eukaryotes.</title>
        <authorList>
            <person name="Spang A."/>
            <person name="Saw J.H."/>
            <person name="Jorgensen S.L."/>
            <person name="Zaremba-Niedzwiedzka K."/>
            <person name="Martijn J."/>
            <person name="Lind A.E."/>
            <person name="van Eijk R."/>
            <person name="Schleper C."/>
            <person name="Guy L."/>
            <person name="Ettema T.J."/>
        </authorList>
    </citation>
    <scope>NUCLEOTIDE SEQUENCE</scope>
</reference>
<comment type="caution">
    <text evidence="1">The sequence shown here is derived from an EMBL/GenBank/DDBJ whole genome shotgun (WGS) entry which is preliminary data.</text>
</comment>
<name>A0A0F9EBL9_9ZZZZ</name>
<accession>A0A0F9EBL9</accession>
<sequence>MKITSLDLPSLELELKEQREELPEGANITEVMKGFKYWDNPINHFRIIRLHRSADPAKRSKEWEDITKAGLGSSDWLREYELFWAALEGKPVYMDHWSHEFHSSRTPIGWSPNLVVARGWDFGLYPATIFVQLIVHERLMVLRELVGVDIDTERFVHEVSRLSNEWFPGATFYDFVDPTGAYRVGTDGRRYIQLLGASPLKAKKILLGENAPAARKMAVIDFLKGNVRGLPIMSVDPSCEMLIKGFDGGYHYPYYKGTLKDSPDKNIFSHIHDALQYVCSKIRRTVLKSEYPIHFVEPSFSTQTKPPSWAVI</sequence>